<dbReference type="OrthoDB" id="8410700at2"/>
<name>A0A169R248_9HYPH</name>
<proteinExistence type="predicted"/>
<accession>A0A169R248</accession>
<gene>
    <name evidence="1" type="ORF">MPPM_2553</name>
</gene>
<sequence length="194" mass="21073">MKYGLFDNGGLPLGFYTPDIHGPLMLPIYGPTPEPSEDNPQPVASVVGEERNPAIPDGVVAITNEQWGEFINNSGRRRWDGEGVVAHEPPVSPPPVLVPSLVDDWQFAGQAAQEGIITHDEALEWSGAGVLPPTLAEAVNRLITDEDQRFNVTIFLRGAKSYPREHSLVPLLGRVFGKTDDAALDAFWIAAGQR</sequence>
<reference evidence="1 2" key="1">
    <citation type="journal article" date="2016" name="Genome Announc.">
        <title>Complete Genome Sequence of Methylobacterium populi P-1M, Isolated from Pink-Pigmented Household Biofilm.</title>
        <authorList>
            <person name="Morohoshi T."/>
            <person name="Ikeda T."/>
        </authorList>
    </citation>
    <scope>NUCLEOTIDE SEQUENCE [LARGE SCALE GENOMIC DNA]</scope>
    <source>
        <strain evidence="1 2">P-1M</strain>
    </source>
</reference>
<organism evidence="1 2">
    <name type="scientific">Methylorubrum populi</name>
    <dbReference type="NCBI Taxonomy" id="223967"/>
    <lineage>
        <taxon>Bacteria</taxon>
        <taxon>Pseudomonadati</taxon>
        <taxon>Pseudomonadota</taxon>
        <taxon>Alphaproteobacteria</taxon>
        <taxon>Hyphomicrobiales</taxon>
        <taxon>Methylobacteriaceae</taxon>
        <taxon>Methylorubrum</taxon>
    </lineage>
</organism>
<dbReference type="AlphaFoldDB" id="A0A169R248"/>
<dbReference type="Proteomes" id="UP000218288">
    <property type="component" value="Chromosome"/>
</dbReference>
<protein>
    <submittedName>
        <fullName evidence="1">Uncharacterized protein</fullName>
    </submittedName>
</protein>
<evidence type="ECO:0000313" key="2">
    <source>
        <dbReference type="Proteomes" id="UP000218288"/>
    </source>
</evidence>
<dbReference type="EMBL" id="AP014809">
    <property type="protein sequence ID" value="BAU91158.1"/>
    <property type="molecule type" value="Genomic_DNA"/>
</dbReference>
<dbReference type="RefSeq" id="WP_096485366.1">
    <property type="nucleotide sequence ID" value="NZ_AP014809.1"/>
</dbReference>
<evidence type="ECO:0000313" key="1">
    <source>
        <dbReference type="EMBL" id="BAU91158.1"/>
    </source>
</evidence>